<name>E9HBS1_DAPPU</name>
<dbReference type="AlphaFoldDB" id="E9HBS1"/>
<accession>E9HBS1</accession>
<dbReference type="Proteomes" id="UP000000305">
    <property type="component" value="Unassembled WGS sequence"/>
</dbReference>
<evidence type="ECO:0000313" key="1">
    <source>
        <dbReference type="EMBL" id="EFX70822.1"/>
    </source>
</evidence>
<sequence>MAFKAYVNPTHTNSQTKITNSTLAINTTKQASTEVTLFEVGIDNKLECDVGLCSNVVKFTREPSFEETHGDENSNLYKLELREVKVDIHNEASKFLSFY</sequence>
<proteinExistence type="predicted"/>
<dbReference type="HOGENOM" id="CLU_2322736_0_0_1"/>
<reference evidence="1 2" key="1">
    <citation type="journal article" date="2011" name="Science">
        <title>The ecoresponsive genome of Daphnia pulex.</title>
        <authorList>
            <person name="Colbourne J.K."/>
            <person name="Pfrender M.E."/>
            <person name="Gilbert D."/>
            <person name="Thomas W.K."/>
            <person name="Tucker A."/>
            <person name="Oakley T.H."/>
            <person name="Tokishita S."/>
            <person name="Aerts A."/>
            <person name="Arnold G.J."/>
            <person name="Basu M.K."/>
            <person name="Bauer D.J."/>
            <person name="Caceres C.E."/>
            <person name="Carmel L."/>
            <person name="Casola C."/>
            <person name="Choi J.H."/>
            <person name="Detter J.C."/>
            <person name="Dong Q."/>
            <person name="Dusheyko S."/>
            <person name="Eads B.D."/>
            <person name="Frohlich T."/>
            <person name="Geiler-Samerotte K.A."/>
            <person name="Gerlach D."/>
            <person name="Hatcher P."/>
            <person name="Jogdeo S."/>
            <person name="Krijgsveld J."/>
            <person name="Kriventseva E.V."/>
            <person name="Kultz D."/>
            <person name="Laforsch C."/>
            <person name="Lindquist E."/>
            <person name="Lopez J."/>
            <person name="Manak J.R."/>
            <person name="Muller J."/>
            <person name="Pangilinan J."/>
            <person name="Patwardhan R.P."/>
            <person name="Pitluck S."/>
            <person name="Pritham E.J."/>
            <person name="Rechtsteiner A."/>
            <person name="Rho M."/>
            <person name="Rogozin I.B."/>
            <person name="Sakarya O."/>
            <person name="Salamov A."/>
            <person name="Schaack S."/>
            <person name="Shapiro H."/>
            <person name="Shiga Y."/>
            <person name="Skalitzky C."/>
            <person name="Smith Z."/>
            <person name="Souvorov A."/>
            <person name="Sung W."/>
            <person name="Tang Z."/>
            <person name="Tsuchiya D."/>
            <person name="Tu H."/>
            <person name="Vos H."/>
            <person name="Wang M."/>
            <person name="Wolf Y.I."/>
            <person name="Yamagata H."/>
            <person name="Yamada T."/>
            <person name="Ye Y."/>
            <person name="Shaw J.R."/>
            <person name="Andrews J."/>
            <person name="Crease T.J."/>
            <person name="Tang H."/>
            <person name="Lucas S.M."/>
            <person name="Robertson H.M."/>
            <person name="Bork P."/>
            <person name="Koonin E.V."/>
            <person name="Zdobnov E.M."/>
            <person name="Grigoriev I.V."/>
            <person name="Lynch M."/>
            <person name="Boore J.L."/>
        </authorList>
    </citation>
    <scope>NUCLEOTIDE SEQUENCE [LARGE SCALE GENOMIC DNA]</scope>
</reference>
<protein>
    <submittedName>
        <fullName evidence="1">Uncharacterized protein</fullName>
    </submittedName>
</protein>
<keyword evidence="2" id="KW-1185">Reference proteome</keyword>
<gene>
    <name evidence="1" type="ORF">DAPPUDRAFT_256614</name>
</gene>
<dbReference type="InParanoid" id="E9HBS1"/>
<dbReference type="EMBL" id="GL732617">
    <property type="protein sequence ID" value="EFX70822.1"/>
    <property type="molecule type" value="Genomic_DNA"/>
</dbReference>
<organism evidence="1 2">
    <name type="scientific">Daphnia pulex</name>
    <name type="common">Water flea</name>
    <dbReference type="NCBI Taxonomy" id="6669"/>
    <lineage>
        <taxon>Eukaryota</taxon>
        <taxon>Metazoa</taxon>
        <taxon>Ecdysozoa</taxon>
        <taxon>Arthropoda</taxon>
        <taxon>Crustacea</taxon>
        <taxon>Branchiopoda</taxon>
        <taxon>Diplostraca</taxon>
        <taxon>Cladocera</taxon>
        <taxon>Anomopoda</taxon>
        <taxon>Daphniidae</taxon>
        <taxon>Daphnia</taxon>
    </lineage>
</organism>
<dbReference type="KEGG" id="dpx:DAPPUDRAFT_256614"/>
<evidence type="ECO:0000313" key="2">
    <source>
        <dbReference type="Proteomes" id="UP000000305"/>
    </source>
</evidence>